<dbReference type="Pfam" id="PF13807">
    <property type="entry name" value="GNVR"/>
    <property type="match status" value="1"/>
</dbReference>
<proteinExistence type="predicted"/>
<dbReference type="InterPro" id="IPR032807">
    <property type="entry name" value="GNVR"/>
</dbReference>
<dbReference type="PANTHER" id="PTHR32309">
    <property type="entry name" value="TYROSINE-PROTEIN KINASE"/>
    <property type="match status" value="1"/>
</dbReference>
<reference evidence="4 5" key="1">
    <citation type="submission" date="2019-07" db="EMBL/GenBank/DDBJ databases">
        <title>The pathways for chlorine oxyanion respiration interact through the shared metabolite chlorate.</title>
        <authorList>
            <person name="Barnum T.P."/>
            <person name="Cheng Y."/>
            <person name="Hill K.A."/>
            <person name="Lucas L.N."/>
            <person name="Carlson H.K."/>
            <person name="Coates J.D."/>
        </authorList>
    </citation>
    <scope>NUCLEOTIDE SEQUENCE [LARGE SCALE GENOMIC DNA]</scope>
    <source>
        <strain evidence="4 5">SFB-3</strain>
    </source>
</reference>
<feature type="transmembrane region" description="Helical" evidence="2">
    <location>
        <begin position="20"/>
        <end position="40"/>
    </location>
</feature>
<dbReference type="GO" id="GO:0004713">
    <property type="term" value="F:protein tyrosine kinase activity"/>
    <property type="evidence" value="ECO:0007669"/>
    <property type="project" value="TreeGrafter"/>
</dbReference>
<sequence length="513" mass="57308">MEDVLRQLVAYLRGMWLYRWWGLAAAWLVGAIAAGAIYMLPDRYESSARIFVDTQSVLKPLMSGLAVQPNVDQQITILSRTLISRPNIEKLIRMADLDLTVKTNKQREELIVELNKTLQIKGTGRDNLFTLSYEDTQPDRAKRVVQSLVSIFVESGLGDKRKDTDSARRFIEEQIKTYEQRLDEAENRLKDFRIKNMHLMGGGKDYLTQVGEVAAQLAAARLALREAENSRDALQRQLTGEEPVLLPENTVERKVSIPEIDGRVDALEKNLDGLLQRYTEAHPDVIGTRRIIEQLKEQKKVEVAARRNEGGGYGDVNSNPVYQQMKLALADAAANVASLRARVAEFEGRQVRLQESAKLLPQVEAELAQLNRDYEINKKNYETLVSRRESANMSVEMESSSGMAEFRLIDPPSVPLKPSAPNRILLMPLGGGAALLFGLAFTFILSQMRPTFLDGRDLREISGLPLLGTVSATADPVRKRRRQRLNLAFFGGVGGYVGAFGVLTVAIAMLKLS</sequence>
<dbReference type="InterPro" id="IPR014345">
    <property type="entry name" value="XrtA_polysacc_chain"/>
</dbReference>
<dbReference type="RefSeq" id="WP_144311282.1">
    <property type="nucleotide sequence ID" value="NZ_VMNK01000023.1"/>
</dbReference>
<dbReference type="InterPro" id="IPR050445">
    <property type="entry name" value="Bact_polysacc_biosynth/exp"/>
</dbReference>
<feature type="coiled-coil region" evidence="1">
    <location>
        <begin position="322"/>
        <end position="380"/>
    </location>
</feature>
<feature type="coiled-coil region" evidence="1">
    <location>
        <begin position="168"/>
        <end position="237"/>
    </location>
</feature>
<accession>A0A557QDF0</accession>
<keyword evidence="2" id="KW-1133">Transmembrane helix</keyword>
<dbReference type="OrthoDB" id="9795292at2"/>
<dbReference type="EMBL" id="VMNK01000023">
    <property type="protein sequence ID" value="TVO50884.1"/>
    <property type="molecule type" value="Genomic_DNA"/>
</dbReference>
<feature type="transmembrane region" description="Helical" evidence="2">
    <location>
        <begin position="425"/>
        <end position="446"/>
    </location>
</feature>
<dbReference type="PANTHER" id="PTHR32309:SF13">
    <property type="entry name" value="FERRIC ENTEROBACTIN TRANSPORT PROTEIN FEPE"/>
    <property type="match status" value="1"/>
</dbReference>
<evidence type="ECO:0000313" key="4">
    <source>
        <dbReference type="EMBL" id="TVO50884.1"/>
    </source>
</evidence>
<dbReference type="NCBIfam" id="TIGR03007">
    <property type="entry name" value="pepcterm_ChnLen"/>
    <property type="match status" value="1"/>
</dbReference>
<keyword evidence="2" id="KW-0472">Membrane</keyword>
<keyword evidence="1" id="KW-0175">Coiled coil</keyword>
<name>A0A557QDF0_9RHOO</name>
<keyword evidence="2" id="KW-0812">Transmembrane</keyword>
<dbReference type="AlphaFoldDB" id="A0A557QDF0"/>
<gene>
    <name evidence="4" type="ORF">FHP91_20220</name>
</gene>
<protein>
    <submittedName>
        <fullName evidence="4">Chain length-determining protein</fullName>
    </submittedName>
</protein>
<comment type="caution">
    <text evidence="4">The sequence shown here is derived from an EMBL/GenBank/DDBJ whole genome shotgun (WGS) entry which is preliminary data.</text>
</comment>
<dbReference type="Proteomes" id="UP000319502">
    <property type="component" value="Unassembled WGS sequence"/>
</dbReference>
<evidence type="ECO:0000259" key="3">
    <source>
        <dbReference type="Pfam" id="PF13807"/>
    </source>
</evidence>
<evidence type="ECO:0000313" key="5">
    <source>
        <dbReference type="Proteomes" id="UP000319502"/>
    </source>
</evidence>
<keyword evidence="5" id="KW-1185">Reference proteome</keyword>
<dbReference type="SUPFAM" id="SSF56954">
    <property type="entry name" value="Outer membrane efflux proteins (OEP)"/>
    <property type="match status" value="1"/>
</dbReference>
<dbReference type="GO" id="GO:0005886">
    <property type="term" value="C:plasma membrane"/>
    <property type="evidence" value="ECO:0007669"/>
    <property type="project" value="TreeGrafter"/>
</dbReference>
<evidence type="ECO:0000256" key="2">
    <source>
        <dbReference type="SAM" id="Phobius"/>
    </source>
</evidence>
<organism evidence="4 5">
    <name type="scientific">Denitromonas halophila</name>
    <dbReference type="NCBI Taxonomy" id="1629404"/>
    <lineage>
        <taxon>Bacteria</taxon>
        <taxon>Pseudomonadati</taxon>
        <taxon>Pseudomonadota</taxon>
        <taxon>Betaproteobacteria</taxon>
        <taxon>Rhodocyclales</taxon>
        <taxon>Zoogloeaceae</taxon>
        <taxon>Denitromonas</taxon>
    </lineage>
</organism>
<feature type="domain" description="Tyrosine-protein kinase G-rich" evidence="3">
    <location>
        <begin position="364"/>
        <end position="444"/>
    </location>
</feature>
<feature type="transmembrane region" description="Helical" evidence="2">
    <location>
        <begin position="487"/>
        <end position="510"/>
    </location>
</feature>
<evidence type="ECO:0000256" key="1">
    <source>
        <dbReference type="SAM" id="Coils"/>
    </source>
</evidence>